<dbReference type="EnsemblBacteria" id="AAF11063">
    <property type="protein sequence ID" value="AAF11063"/>
    <property type="gene ID" value="DR_1486"/>
</dbReference>
<dbReference type="PIR" id="B75389">
    <property type="entry name" value="B75389"/>
</dbReference>
<dbReference type="Proteomes" id="UP000002524">
    <property type="component" value="Chromosome 1"/>
</dbReference>
<proteinExistence type="predicted"/>
<dbReference type="PaxDb" id="243230-DR_1486"/>
<protein>
    <recommendedName>
        <fullName evidence="3">Cytoplasmic protein</fullName>
    </recommendedName>
</protein>
<keyword evidence="2" id="KW-1185">Reference proteome</keyword>
<evidence type="ECO:0000313" key="1">
    <source>
        <dbReference type="EMBL" id="AAF11063.1"/>
    </source>
</evidence>
<dbReference type="HOGENOM" id="CLU_169035_0_0_0"/>
<dbReference type="AlphaFoldDB" id="Q9RUA5"/>
<evidence type="ECO:0000313" key="2">
    <source>
        <dbReference type="Proteomes" id="UP000002524"/>
    </source>
</evidence>
<dbReference type="eggNOG" id="ENOG5032Y5V">
    <property type="taxonomic scope" value="Bacteria"/>
</dbReference>
<organism evidence="1 2">
    <name type="scientific">Deinococcus radiodurans (strain ATCC 13939 / DSM 20539 / JCM 16871 / CCUG 27074 / LMG 4051 / NBRC 15346 / NCIMB 9279 / VKM B-1422 / R1)</name>
    <dbReference type="NCBI Taxonomy" id="243230"/>
    <lineage>
        <taxon>Bacteria</taxon>
        <taxon>Thermotogati</taxon>
        <taxon>Deinococcota</taxon>
        <taxon>Deinococci</taxon>
        <taxon>Deinococcales</taxon>
        <taxon>Deinococcaceae</taxon>
        <taxon>Deinococcus</taxon>
    </lineage>
</organism>
<dbReference type="EMBL" id="AE000513">
    <property type="protein sequence ID" value="AAF11063.1"/>
    <property type="molecule type" value="Genomic_DNA"/>
</dbReference>
<evidence type="ECO:0008006" key="3">
    <source>
        <dbReference type="Google" id="ProtNLM"/>
    </source>
</evidence>
<sequence length="85" mass="9815">MPEGTVTREEAIWQFCGFHRHLLKRSAQCGCFYCLRLFSPSEIEAWTDHEQTALCPHCCIDAVLPDVPLYVLDAELLRAMHEAFF</sequence>
<dbReference type="PATRIC" id="fig|243230.17.peg.1687"/>
<name>Q9RUA5_DEIRA</name>
<dbReference type="STRING" id="243230.DR_1486"/>
<accession>Q9RUA5</accession>
<reference evidence="1 2" key="1">
    <citation type="journal article" date="1999" name="Science">
        <title>Genome sequence of the radioresistant bacterium Deinococcus radiodurans R1.</title>
        <authorList>
            <person name="White O."/>
            <person name="Eisen J.A."/>
            <person name="Heidelberg J.F."/>
            <person name="Hickey E.K."/>
            <person name="Peterson J.D."/>
            <person name="Dodson R.J."/>
            <person name="Haft D.H."/>
            <person name="Gwinn M.L."/>
            <person name="Nelson W.C."/>
            <person name="Richardson D.L."/>
            <person name="Moffat K.S."/>
            <person name="Qin H."/>
            <person name="Jiang L."/>
            <person name="Pamphile W."/>
            <person name="Crosby M."/>
            <person name="Shen M."/>
            <person name="Vamathevan J.J."/>
            <person name="Lam P."/>
            <person name="McDonald L."/>
            <person name="Utterback T."/>
            <person name="Zalewski C."/>
            <person name="Makarova K.S."/>
            <person name="Aravind L."/>
            <person name="Daly M.J."/>
            <person name="Minton K.W."/>
            <person name="Fleischmann R.D."/>
            <person name="Ketchum K.A."/>
            <person name="Nelson K.E."/>
            <person name="Salzberg S."/>
            <person name="Smith H.O."/>
            <person name="Venter J.C."/>
            <person name="Fraser C.M."/>
        </authorList>
    </citation>
    <scope>NUCLEOTIDE SEQUENCE [LARGE SCALE GENOMIC DNA]</scope>
    <source>
        <strain evidence="2">ATCC 13939 / DSM 20539 / JCM 16871 / LMG 4051 / NBRC 15346 / NCIMB 9279 / R1 / VKM B-1422</strain>
    </source>
</reference>
<gene>
    <name evidence="1" type="ordered locus">DR_1486</name>
</gene>
<dbReference type="KEGG" id="dra:DR_1486"/>
<dbReference type="OrthoDB" id="9800296at2"/>
<dbReference type="InParanoid" id="Q9RUA5"/>